<gene>
    <name evidence="1" type="ORF">QBC33DRAFT_561352</name>
</gene>
<dbReference type="GO" id="GO:0009187">
    <property type="term" value="P:cyclic nucleotide metabolic process"/>
    <property type="evidence" value="ECO:0007669"/>
    <property type="project" value="TreeGrafter"/>
</dbReference>
<dbReference type="GO" id="GO:0004113">
    <property type="term" value="F:2',3'-cyclic-nucleotide 3'-phosphodiesterase activity"/>
    <property type="evidence" value="ECO:0007669"/>
    <property type="project" value="TreeGrafter"/>
</dbReference>
<dbReference type="InterPro" id="IPR012386">
    <property type="entry name" value="Cyclic-nucl_3Pdiesterase"/>
</dbReference>
<dbReference type="Pfam" id="PF07823">
    <property type="entry name" value="CPDase"/>
    <property type="match status" value="1"/>
</dbReference>
<name>A0AAJ0BXU5_9PEZI</name>
<proteinExistence type="predicted"/>
<dbReference type="PANTHER" id="PTHR28141">
    <property type="entry name" value="2',3'-CYCLIC-NUCLEOTIDE 3'-PHOSPHODIESTERASE"/>
    <property type="match status" value="1"/>
</dbReference>
<dbReference type="PANTHER" id="PTHR28141:SF1">
    <property type="entry name" value="2',3'-CYCLIC-NUCLEOTIDE 3'-PHOSPHODIESTERASE"/>
    <property type="match status" value="1"/>
</dbReference>
<sequence length="216" mass="23047">MPGSFLWLVPPASHPLHTILTNLITTTLPALLSPSPHNPTFVPHLTLTSDIPPDTHGPDPQAWLDSIPWPSRPGSVRVRLLPSGPRTDDDAFFRRCYLPVDPGGGVADLAALARAWAVEGEGGAESGAGGEKTAAWLQSWLAGFGPHVSLVYGNDPIDEAKLDEVRRAVREAGVKLEGEAPVSGEDGWDGWEGGVIWLIPAGRPVSQWSPIATREL</sequence>
<dbReference type="RefSeq" id="XP_060281280.1">
    <property type="nucleotide sequence ID" value="XM_060430126.1"/>
</dbReference>
<protein>
    <submittedName>
        <fullName evidence="1">2',3'-cyclic-nucleotide 3'-phosphodiesterase</fullName>
    </submittedName>
</protein>
<evidence type="ECO:0000313" key="1">
    <source>
        <dbReference type="EMBL" id="KAK1765067.1"/>
    </source>
</evidence>
<dbReference type="Proteomes" id="UP001244011">
    <property type="component" value="Unassembled WGS sequence"/>
</dbReference>
<keyword evidence="2" id="KW-1185">Reference proteome</keyword>
<dbReference type="AlphaFoldDB" id="A0AAJ0BXU5"/>
<dbReference type="EMBL" id="MU839017">
    <property type="protein sequence ID" value="KAK1765067.1"/>
    <property type="molecule type" value="Genomic_DNA"/>
</dbReference>
<organism evidence="1 2">
    <name type="scientific">Phialemonium atrogriseum</name>
    <dbReference type="NCBI Taxonomy" id="1093897"/>
    <lineage>
        <taxon>Eukaryota</taxon>
        <taxon>Fungi</taxon>
        <taxon>Dikarya</taxon>
        <taxon>Ascomycota</taxon>
        <taxon>Pezizomycotina</taxon>
        <taxon>Sordariomycetes</taxon>
        <taxon>Sordariomycetidae</taxon>
        <taxon>Cephalothecales</taxon>
        <taxon>Cephalothecaceae</taxon>
        <taxon>Phialemonium</taxon>
    </lineage>
</organism>
<reference evidence="1" key="1">
    <citation type="submission" date="2023-06" db="EMBL/GenBank/DDBJ databases">
        <title>Genome-scale phylogeny and comparative genomics of the fungal order Sordariales.</title>
        <authorList>
            <consortium name="Lawrence Berkeley National Laboratory"/>
            <person name="Hensen N."/>
            <person name="Bonometti L."/>
            <person name="Westerberg I."/>
            <person name="Brannstrom I.O."/>
            <person name="Guillou S."/>
            <person name="Cros-Aarteil S."/>
            <person name="Calhoun S."/>
            <person name="Haridas S."/>
            <person name="Kuo A."/>
            <person name="Mondo S."/>
            <person name="Pangilinan J."/>
            <person name="Riley R."/>
            <person name="Labutti K."/>
            <person name="Andreopoulos B."/>
            <person name="Lipzen A."/>
            <person name="Chen C."/>
            <person name="Yanf M."/>
            <person name="Daum C."/>
            <person name="Ng V."/>
            <person name="Clum A."/>
            <person name="Steindorff A."/>
            <person name="Ohm R."/>
            <person name="Martin F."/>
            <person name="Silar P."/>
            <person name="Natvig D."/>
            <person name="Lalanne C."/>
            <person name="Gautier V."/>
            <person name="Ament-Velasquez S.L."/>
            <person name="Kruys A."/>
            <person name="Hutchinson M.I."/>
            <person name="Powell A.J."/>
            <person name="Barry K."/>
            <person name="Miller A.N."/>
            <person name="Grigoriev I.V."/>
            <person name="Debuchy R."/>
            <person name="Gladieux P."/>
            <person name="Thoren M.H."/>
            <person name="Johannesson H."/>
        </authorList>
    </citation>
    <scope>NUCLEOTIDE SEQUENCE</scope>
    <source>
        <strain evidence="1">8032-3</strain>
    </source>
</reference>
<dbReference type="GeneID" id="85313313"/>
<dbReference type="Gene3D" id="3.90.1140.10">
    <property type="entry name" value="Cyclic phosphodiesterase"/>
    <property type="match status" value="1"/>
</dbReference>
<dbReference type="SUPFAM" id="SSF55144">
    <property type="entry name" value="LigT-like"/>
    <property type="match status" value="1"/>
</dbReference>
<dbReference type="InterPro" id="IPR009097">
    <property type="entry name" value="Cyclic_Pdiesterase"/>
</dbReference>
<accession>A0AAJ0BXU5</accession>
<comment type="caution">
    <text evidence="1">The sequence shown here is derived from an EMBL/GenBank/DDBJ whole genome shotgun (WGS) entry which is preliminary data.</text>
</comment>
<evidence type="ECO:0000313" key="2">
    <source>
        <dbReference type="Proteomes" id="UP001244011"/>
    </source>
</evidence>